<comment type="caution">
    <text evidence="2">The sequence shown here is derived from an EMBL/GenBank/DDBJ whole genome shotgun (WGS) entry which is preliminary data.</text>
</comment>
<dbReference type="Pfam" id="PF13443">
    <property type="entry name" value="HTH_26"/>
    <property type="match status" value="1"/>
</dbReference>
<sequence length="67" mass="7934">MISYAPLWRTMEEKGITTYLLITKYQINPRTINNLKHNRGITVYTMERLCEILNCTPNDIVEFIRGE</sequence>
<dbReference type="InterPro" id="IPR001387">
    <property type="entry name" value="Cro/C1-type_HTH"/>
</dbReference>
<evidence type="ECO:0000313" key="3">
    <source>
        <dbReference type="Proteomes" id="UP000823935"/>
    </source>
</evidence>
<name>A0A9D1JKR7_9FIRM</name>
<dbReference type="AlphaFoldDB" id="A0A9D1JKR7"/>
<reference evidence="2" key="1">
    <citation type="submission" date="2020-10" db="EMBL/GenBank/DDBJ databases">
        <authorList>
            <person name="Gilroy R."/>
        </authorList>
    </citation>
    <scope>NUCLEOTIDE SEQUENCE</scope>
    <source>
        <strain evidence="2">CHK190-19873</strain>
    </source>
</reference>
<protein>
    <submittedName>
        <fullName evidence="2">Helix-turn-helix transcriptional regulator</fullName>
    </submittedName>
</protein>
<reference evidence="2" key="2">
    <citation type="journal article" date="2021" name="PeerJ">
        <title>Extensive microbial diversity within the chicken gut microbiome revealed by metagenomics and culture.</title>
        <authorList>
            <person name="Gilroy R."/>
            <person name="Ravi A."/>
            <person name="Getino M."/>
            <person name="Pursley I."/>
            <person name="Horton D.L."/>
            <person name="Alikhan N.F."/>
            <person name="Baker D."/>
            <person name="Gharbi K."/>
            <person name="Hall N."/>
            <person name="Watson M."/>
            <person name="Adriaenssens E.M."/>
            <person name="Foster-Nyarko E."/>
            <person name="Jarju S."/>
            <person name="Secka A."/>
            <person name="Antonio M."/>
            <person name="Oren A."/>
            <person name="Chaudhuri R.R."/>
            <person name="La Ragione R."/>
            <person name="Hildebrand F."/>
            <person name="Pallen M.J."/>
        </authorList>
    </citation>
    <scope>NUCLEOTIDE SEQUENCE</scope>
    <source>
        <strain evidence="2">CHK190-19873</strain>
    </source>
</reference>
<dbReference type="Proteomes" id="UP000823935">
    <property type="component" value="Unassembled WGS sequence"/>
</dbReference>
<accession>A0A9D1JKR7</accession>
<evidence type="ECO:0000259" key="1">
    <source>
        <dbReference type="Pfam" id="PF13443"/>
    </source>
</evidence>
<dbReference type="InterPro" id="IPR010982">
    <property type="entry name" value="Lambda_DNA-bd_dom_sf"/>
</dbReference>
<organism evidence="2 3">
    <name type="scientific">Candidatus Limivivens intestinipullorum</name>
    <dbReference type="NCBI Taxonomy" id="2840858"/>
    <lineage>
        <taxon>Bacteria</taxon>
        <taxon>Bacillati</taxon>
        <taxon>Bacillota</taxon>
        <taxon>Clostridia</taxon>
        <taxon>Lachnospirales</taxon>
        <taxon>Lachnospiraceae</taxon>
        <taxon>Lachnospiraceae incertae sedis</taxon>
        <taxon>Candidatus Limivivens</taxon>
    </lineage>
</organism>
<proteinExistence type="predicted"/>
<evidence type="ECO:0000313" key="2">
    <source>
        <dbReference type="EMBL" id="HIS32435.1"/>
    </source>
</evidence>
<dbReference type="Gene3D" id="1.10.260.40">
    <property type="entry name" value="lambda repressor-like DNA-binding domains"/>
    <property type="match status" value="1"/>
</dbReference>
<dbReference type="GO" id="GO:0003677">
    <property type="term" value="F:DNA binding"/>
    <property type="evidence" value="ECO:0007669"/>
    <property type="project" value="InterPro"/>
</dbReference>
<dbReference type="EMBL" id="DVIQ01000080">
    <property type="protein sequence ID" value="HIS32435.1"/>
    <property type="molecule type" value="Genomic_DNA"/>
</dbReference>
<feature type="domain" description="HTH cro/C1-type" evidence="1">
    <location>
        <begin position="7"/>
        <end position="64"/>
    </location>
</feature>
<dbReference type="SUPFAM" id="SSF47413">
    <property type="entry name" value="lambda repressor-like DNA-binding domains"/>
    <property type="match status" value="1"/>
</dbReference>
<gene>
    <name evidence="2" type="ORF">IAB44_12970</name>
</gene>